<name>A0A8T8I626_9PSEU</name>
<keyword evidence="1" id="KW-0378">Hydrolase</keyword>
<feature type="non-terminal residue" evidence="1">
    <location>
        <position position="50"/>
    </location>
</feature>
<sequence length="50" mass="5649">AMSARELLGFVRHHLSTPEYNAMRKLQVEVPEPGLINGHWGLGWSMPDYG</sequence>
<feature type="non-terminal residue" evidence="1">
    <location>
        <position position="1"/>
    </location>
</feature>
<proteinExistence type="predicted"/>
<dbReference type="EMBL" id="CP072788">
    <property type="protein sequence ID" value="QTR06028.1"/>
    <property type="molecule type" value="Genomic_DNA"/>
</dbReference>
<evidence type="ECO:0000313" key="1">
    <source>
        <dbReference type="EMBL" id="QTR06028.1"/>
    </source>
</evidence>
<dbReference type="GO" id="GO:0016787">
    <property type="term" value="F:hydrolase activity"/>
    <property type="evidence" value="ECO:0007669"/>
    <property type="project" value="UniProtKB-KW"/>
</dbReference>
<dbReference type="Proteomes" id="UP000671828">
    <property type="component" value="Chromosome"/>
</dbReference>
<gene>
    <name evidence="1" type="ORF">J7S33_06990</name>
</gene>
<evidence type="ECO:0000313" key="2">
    <source>
        <dbReference type="Proteomes" id="UP000671828"/>
    </source>
</evidence>
<protein>
    <submittedName>
        <fullName evidence="1">Serine hydrolase</fullName>
    </submittedName>
</protein>
<accession>A0A8T8I626</accession>
<dbReference type="AlphaFoldDB" id="A0A8T8I626"/>
<organism evidence="1 2">
    <name type="scientific">Saccharothrix algeriensis</name>
    <dbReference type="NCBI Taxonomy" id="173560"/>
    <lineage>
        <taxon>Bacteria</taxon>
        <taxon>Bacillati</taxon>
        <taxon>Actinomycetota</taxon>
        <taxon>Actinomycetes</taxon>
        <taxon>Pseudonocardiales</taxon>
        <taxon>Pseudonocardiaceae</taxon>
        <taxon>Saccharothrix</taxon>
    </lineage>
</organism>
<reference evidence="1" key="1">
    <citation type="submission" date="2021-04" db="EMBL/GenBank/DDBJ databases">
        <title>Saccharothrix algeriensis WGS.</title>
        <authorList>
            <person name="Stuskova K."/>
            <person name="Hakalova E."/>
            <person name="Tebbal A.B."/>
            <person name="Eichmeier A."/>
        </authorList>
    </citation>
    <scope>NUCLEOTIDE SEQUENCE</scope>
    <source>
        <strain evidence="1">NRRL B-24137</strain>
    </source>
</reference>